<feature type="compositionally biased region" description="Low complexity" evidence="1">
    <location>
        <begin position="57"/>
        <end position="69"/>
    </location>
</feature>
<sequence>MYGCKADEHADWTSPTLAGERLRQGRAGPSVVERDEKRRTEAAGEDAQTEADFAYDSSSSSSSSSFLSSNRRLVFCCCHSRHRSSREAGCRRRYSVRPHCSHRPA</sequence>
<evidence type="ECO:0000256" key="1">
    <source>
        <dbReference type="SAM" id="MobiDB-lite"/>
    </source>
</evidence>
<protein>
    <submittedName>
        <fullName evidence="2">Uncharacterized protein</fullName>
    </submittedName>
</protein>
<dbReference type="EMBL" id="JBBCAQ010000037">
    <property type="protein sequence ID" value="KAK7573426.1"/>
    <property type="molecule type" value="Genomic_DNA"/>
</dbReference>
<organism evidence="2 3">
    <name type="scientific">Parthenolecanium corni</name>
    <dbReference type="NCBI Taxonomy" id="536013"/>
    <lineage>
        <taxon>Eukaryota</taxon>
        <taxon>Metazoa</taxon>
        <taxon>Ecdysozoa</taxon>
        <taxon>Arthropoda</taxon>
        <taxon>Hexapoda</taxon>
        <taxon>Insecta</taxon>
        <taxon>Pterygota</taxon>
        <taxon>Neoptera</taxon>
        <taxon>Paraneoptera</taxon>
        <taxon>Hemiptera</taxon>
        <taxon>Sternorrhyncha</taxon>
        <taxon>Coccoidea</taxon>
        <taxon>Coccidae</taxon>
        <taxon>Parthenolecanium</taxon>
    </lineage>
</organism>
<name>A0AAN9T5I9_9HEMI</name>
<reference evidence="2 3" key="1">
    <citation type="submission" date="2024-03" db="EMBL/GenBank/DDBJ databases">
        <title>Adaptation during the transition from Ophiocordyceps entomopathogen to insect associate is accompanied by gene loss and intensified selection.</title>
        <authorList>
            <person name="Ward C.M."/>
            <person name="Onetto C.A."/>
            <person name="Borneman A.R."/>
        </authorList>
    </citation>
    <scope>NUCLEOTIDE SEQUENCE [LARGE SCALE GENOMIC DNA]</scope>
    <source>
        <strain evidence="2">AWRI1</strain>
        <tissue evidence="2">Single Adult Female</tissue>
    </source>
</reference>
<comment type="caution">
    <text evidence="2">The sequence shown here is derived from an EMBL/GenBank/DDBJ whole genome shotgun (WGS) entry which is preliminary data.</text>
</comment>
<feature type="region of interest" description="Disordered" evidence="1">
    <location>
        <begin position="15"/>
        <end position="69"/>
    </location>
</feature>
<evidence type="ECO:0000313" key="2">
    <source>
        <dbReference type="EMBL" id="KAK7573426.1"/>
    </source>
</evidence>
<feature type="compositionally biased region" description="Basic and acidic residues" evidence="1">
    <location>
        <begin position="32"/>
        <end position="42"/>
    </location>
</feature>
<dbReference type="Proteomes" id="UP001367676">
    <property type="component" value="Unassembled WGS sequence"/>
</dbReference>
<keyword evidence="3" id="KW-1185">Reference proteome</keyword>
<proteinExistence type="predicted"/>
<feature type="compositionally biased region" description="Basic residues" evidence="1">
    <location>
        <begin position="91"/>
        <end position="105"/>
    </location>
</feature>
<accession>A0AAN9T5I9</accession>
<feature type="region of interest" description="Disordered" evidence="1">
    <location>
        <begin position="84"/>
        <end position="105"/>
    </location>
</feature>
<dbReference type="AlphaFoldDB" id="A0AAN9T5I9"/>
<gene>
    <name evidence="2" type="ORF">V9T40_010617</name>
</gene>
<evidence type="ECO:0000313" key="3">
    <source>
        <dbReference type="Proteomes" id="UP001367676"/>
    </source>
</evidence>